<dbReference type="RefSeq" id="XP_040771290.1">
    <property type="nucleotide sequence ID" value="XM_040922401.1"/>
</dbReference>
<gene>
    <name evidence="4" type="ORF">M406DRAFT_348565</name>
</gene>
<feature type="compositionally biased region" description="Polar residues" evidence="2">
    <location>
        <begin position="162"/>
        <end position="176"/>
    </location>
</feature>
<feature type="compositionally biased region" description="Basic and acidic residues" evidence="2">
    <location>
        <begin position="146"/>
        <end position="159"/>
    </location>
</feature>
<dbReference type="GeneID" id="63839530"/>
<accession>A0A9P5CJV4</accession>
<dbReference type="InterPro" id="IPR025122">
    <property type="entry name" value="DUF4048"/>
</dbReference>
<feature type="domain" description="DUF4048" evidence="3">
    <location>
        <begin position="186"/>
        <end position="324"/>
    </location>
</feature>
<feature type="region of interest" description="Disordered" evidence="2">
    <location>
        <begin position="288"/>
        <end position="365"/>
    </location>
</feature>
<dbReference type="EMBL" id="MU032353">
    <property type="protein sequence ID" value="KAF3760311.1"/>
    <property type="molecule type" value="Genomic_DNA"/>
</dbReference>
<name>A0A9P5CJV4_CRYP1</name>
<evidence type="ECO:0000256" key="1">
    <source>
        <dbReference type="SAM" id="Coils"/>
    </source>
</evidence>
<evidence type="ECO:0000313" key="5">
    <source>
        <dbReference type="Proteomes" id="UP000803844"/>
    </source>
</evidence>
<feature type="region of interest" description="Disordered" evidence="2">
    <location>
        <begin position="225"/>
        <end position="264"/>
    </location>
</feature>
<keyword evidence="5" id="KW-1185">Reference proteome</keyword>
<feature type="compositionally biased region" description="Low complexity" evidence="2">
    <location>
        <begin position="23"/>
        <end position="42"/>
    </location>
</feature>
<comment type="caution">
    <text evidence="4">The sequence shown here is derived from an EMBL/GenBank/DDBJ whole genome shotgun (WGS) entry which is preliminary data.</text>
</comment>
<protein>
    <recommendedName>
        <fullName evidence="3">DUF4048 domain-containing protein</fullName>
    </recommendedName>
</protein>
<evidence type="ECO:0000256" key="2">
    <source>
        <dbReference type="SAM" id="MobiDB-lite"/>
    </source>
</evidence>
<feature type="compositionally biased region" description="Polar residues" evidence="2">
    <location>
        <begin position="316"/>
        <end position="341"/>
    </location>
</feature>
<dbReference type="Proteomes" id="UP000803844">
    <property type="component" value="Unassembled WGS sequence"/>
</dbReference>
<feature type="compositionally biased region" description="Basic residues" evidence="2">
    <location>
        <begin position="227"/>
        <end position="236"/>
    </location>
</feature>
<keyword evidence="1" id="KW-0175">Coiled coil</keyword>
<sequence>MPPPPPPPAEELFDSPPSSFGARSTRSLSTTSRNSNRLSLTLPIALPTNAPSRPTPISTTVPSFPPTPGDTPTVRSPTDANDFIHAIAAQERRVLELREDLKSAEAELSRLKKQWGAFDSVRKRNAMVNGEPLRPSPQSSPAVDDVEGKTRSVELDRRRTMLMSQQLSKEATTPTSGRRRVMRGGHTRALSLLSPTKPDEGFSLLDDALVRHKPAVKDSEPHLQNVGRRHHHHHQHPPLAANGISKRATWTPRSSANSPSPGVKQMAEDFKAGLWTFVEDLRQVAVGDEPITGTPSGGGYRRVSGRQNESDRDTIRASSSSSRPHVGSIFSSNDHTPTPSTRFCDPLSESDTANLGRPKRTNSKRAKHFSWTPLTVDAFDDADWSNWESPPAAPSPRWSGTTVNGDIITTAIPEGKGDENDSLKDKTSTPCHREPPESPPLSAVKIEEMLKQLSPGNLKRATSDFMKEWEKSLGEPAIPIKDKAC</sequence>
<evidence type="ECO:0000313" key="4">
    <source>
        <dbReference type="EMBL" id="KAF3760311.1"/>
    </source>
</evidence>
<dbReference type="Pfam" id="PF13257">
    <property type="entry name" value="DUF4048"/>
    <property type="match status" value="1"/>
</dbReference>
<feature type="compositionally biased region" description="Basic and acidic residues" evidence="2">
    <location>
        <begin position="415"/>
        <end position="436"/>
    </location>
</feature>
<feature type="region of interest" description="Disordered" evidence="2">
    <location>
        <begin position="127"/>
        <end position="180"/>
    </location>
</feature>
<feature type="region of interest" description="Disordered" evidence="2">
    <location>
        <begin position="1"/>
        <end position="78"/>
    </location>
</feature>
<organism evidence="4 5">
    <name type="scientific">Cryphonectria parasitica (strain ATCC 38755 / EP155)</name>
    <dbReference type="NCBI Taxonomy" id="660469"/>
    <lineage>
        <taxon>Eukaryota</taxon>
        <taxon>Fungi</taxon>
        <taxon>Dikarya</taxon>
        <taxon>Ascomycota</taxon>
        <taxon>Pezizomycotina</taxon>
        <taxon>Sordariomycetes</taxon>
        <taxon>Sordariomycetidae</taxon>
        <taxon>Diaporthales</taxon>
        <taxon>Cryphonectriaceae</taxon>
        <taxon>Cryphonectria-Endothia species complex</taxon>
        <taxon>Cryphonectria</taxon>
    </lineage>
</organism>
<dbReference type="AlphaFoldDB" id="A0A9P5CJV4"/>
<evidence type="ECO:0000259" key="3">
    <source>
        <dbReference type="Pfam" id="PF13257"/>
    </source>
</evidence>
<feature type="region of interest" description="Disordered" evidence="2">
    <location>
        <begin position="411"/>
        <end position="440"/>
    </location>
</feature>
<proteinExistence type="predicted"/>
<dbReference type="OrthoDB" id="4097086at2759"/>
<reference evidence="4" key="1">
    <citation type="journal article" date="2020" name="Phytopathology">
        <title>Genome sequence of the chestnut blight fungus Cryphonectria parasitica EP155: A fundamental resource for an archetypical invasive plant pathogen.</title>
        <authorList>
            <person name="Crouch J.A."/>
            <person name="Dawe A."/>
            <person name="Aerts A."/>
            <person name="Barry K."/>
            <person name="Churchill A.C.L."/>
            <person name="Grimwood J."/>
            <person name="Hillman B."/>
            <person name="Milgroom M.G."/>
            <person name="Pangilinan J."/>
            <person name="Smith M."/>
            <person name="Salamov A."/>
            <person name="Schmutz J."/>
            <person name="Yadav J."/>
            <person name="Grigoriev I.V."/>
            <person name="Nuss D."/>
        </authorList>
    </citation>
    <scope>NUCLEOTIDE SEQUENCE</scope>
    <source>
        <strain evidence="4">EP155</strain>
    </source>
</reference>
<feature type="coiled-coil region" evidence="1">
    <location>
        <begin position="87"/>
        <end position="114"/>
    </location>
</feature>
<feature type="compositionally biased region" description="Polar residues" evidence="2">
    <location>
        <begin position="251"/>
        <end position="260"/>
    </location>
</feature>
<feature type="compositionally biased region" description="Polar residues" evidence="2">
    <location>
        <begin position="49"/>
        <end position="62"/>
    </location>
</feature>